<evidence type="ECO:0000313" key="4">
    <source>
        <dbReference type="Proteomes" id="UP001141619"/>
    </source>
</evidence>
<comment type="similarity">
    <text evidence="1">Belongs to the Gram-positive plasmids replication protein type 1 family.</text>
</comment>
<evidence type="ECO:0000313" key="3">
    <source>
        <dbReference type="EMBL" id="MDA5192516.1"/>
    </source>
</evidence>
<protein>
    <submittedName>
        <fullName evidence="3">Protein rep</fullName>
    </submittedName>
</protein>
<dbReference type="InterPro" id="IPR000989">
    <property type="entry name" value="Rep"/>
</dbReference>
<dbReference type="Pfam" id="PF01446">
    <property type="entry name" value="Rep_1"/>
    <property type="match status" value="1"/>
</dbReference>
<reference evidence="3" key="2">
    <citation type="journal article" date="2023" name="Syst. Appl. Microbiol.">
        <title>Govania unica gen. nov., sp. nov., a rare biosphere bacterium that represents a novel family in the class Alphaproteobacteria.</title>
        <authorList>
            <person name="Vandamme P."/>
            <person name="Peeters C."/>
            <person name="Hettiarachchi A."/>
            <person name="Cnockaert M."/>
            <person name="Carlier A."/>
        </authorList>
    </citation>
    <scope>NUCLEOTIDE SEQUENCE</scope>
    <source>
        <strain evidence="3">LMG 31809</strain>
    </source>
</reference>
<keyword evidence="4" id="KW-1185">Reference proteome</keyword>
<dbReference type="AlphaFoldDB" id="A0A9X3TUP4"/>
<evidence type="ECO:0000256" key="1">
    <source>
        <dbReference type="ARBA" id="ARBA00008909"/>
    </source>
</evidence>
<name>A0A9X3TUP4_9PROT</name>
<dbReference type="EMBL" id="JANWOI010000001">
    <property type="protein sequence ID" value="MDA5192516.1"/>
    <property type="molecule type" value="Genomic_DNA"/>
</dbReference>
<dbReference type="Proteomes" id="UP001141619">
    <property type="component" value="Unassembled WGS sequence"/>
</dbReference>
<reference evidence="3" key="1">
    <citation type="submission" date="2022-08" db="EMBL/GenBank/DDBJ databases">
        <authorList>
            <person name="Vandamme P."/>
            <person name="Hettiarachchi A."/>
            <person name="Peeters C."/>
            <person name="Cnockaert M."/>
            <person name="Carlier A."/>
        </authorList>
    </citation>
    <scope>NUCLEOTIDE SEQUENCE</scope>
    <source>
        <strain evidence="3">LMG 31809</strain>
    </source>
</reference>
<keyword evidence="2" id="KW-0235">DNA replication</keyword>
<evidence type="ECO:0000256" key="2">
    <source>
        <dbReference type="ARBA" id="ARBA00022705"/>
    </source>
</evidence>
<proteinExistence type="inferred from homology"/>
<organism evidence="3 4">
    <name type="scientific">Govanella unica</name>
    <dbReference type="NCBI Taxonomy" id="2975056"/>
    <lineage>
        <taxon>Bacteria</taxon>
        <taxon>Pseudomonadati</taxon>
        <taxon>Pseudomonadota</taxon>
        <taxon>Alphaproteobacteria</taxon>
        <taxon>Emcibacterales</taxon>
        <taxon>Govanellaceae</taxon>
        <taxon>Govanella</taxon>
    </lineage>
</organism>
<comment type="caution">
    <text evidence="3">The sequence shown here is derived from an EMBL/GenBank/DDBJ whole genome shotgun (WGS) entry which is preliminary data.</text>
</comment>
<sequence>MVPGERVASCGKKPFLQTVTLHQASGQHHFSGVETCGSVWMCPVCAAKITEGRREDIQSVLDAHHAAGGVVYMMTLTIPHHAMQTCAELRKVVADGWRSIKAGAPWYKARERYGYMGDVRALEVTHGGNGWHPHLHILVFFRPGATTVQMEALAAWFFDRWKRGIDRKGYGHCSIDAFTFERVREGSGAADYVNKWGAAAELAKSNTKLGRNGGRSPWQILADCSRSENRRERALFREYATAFKGARQLTWAGDIRAAYLAEEETSDEALAAEEAKPETHMATVDSALWREIYRHGMTAHVLIAADAEGVPGVLGLLEQKGIPVVLSEIPALERGRFVPFLMLPGANGDPPGKCPGSSNRGGFHEP</sequence>
<dbReference type="GO" id="GO:0003677">
    <property type="term" value="F:DNA binding"/>
    <property type="evidence" value="ECO:0007669"/>
    <property type="project" value="InterPro"/>
</dbReference>
<accession>A0A9X3TUP4</accession>
<dbReference type="GO" id="GO:0006260">
    <property type="term" value="P:DNA replication"/>
    <property type="evidence" value="ECO:0007669"/>
    <property type="project" value="UniProtKB-KW"/>
</dbReference>
<gene>
    <name evidence="3" type="ORF">NYP16_00895</name>
</gene>